<evidence type="ECO:0000313" key="3">
    <source>
        <dbReference type="EMBL" id="MCT8337794.1"/>
    </source>
</evidence>
<comment type="caution">
    <text evidence="3">The sequence shown here is derived from an EMBL/GenBank/DDBJ whole genome shotgun (WGS) entry which is preliminary data.</text>
</comment>
<organism evidence="3 4">
    <name type="scientific">Methanoculleus formosensis</name>
    <dbReference type="NCBI Taxonomy" id="2590886"/>
    <lineage>
        <taxon>Archaea</taxon>
        <taxon>Methanobacteriati</taxon>
        <taxon>Methanobacteriota</taxon>
        <taxon>Stenosarchaea group</taxon>
        <taxon>Methanomicrobia</taxon>
        <taxon>Methanomicrobiales</taxon>
        <taxon>Methanomicrobiaceae</taxon>
        <taxon>Methanoculleus</taxon>
    </lineage>
</organism>
<reference evidence="3" key="1">
    <citation type="submission" date="2019-06" db="EMBL/GenBank/DDBJ databases">
        <title>Methanoculleus strain from Tamsui River, Taipei, Taiwan.</title>
        <authorList>
            <person name="You Y.-T."/>
            <person name="Chen S.-C."/>
            <person name="Lai S.-J."/>
            <person name="Lee Y.-C."/>
            <person name="Lai M.-C."/>
        </authorList>
    </citation>
    <scope>NUCLEOTIDE SEQUENCE</scope>
    <source>
        <strain evidence="3">Afa-1</strain>
    </source>
</reference>
<dbReference type="InterPro" id="IPR028098">
    <property type="entry name" value="Glyco_trans_4-like_N"/>
</dbReference>
<gene>
    <name evidence="3" type="ORF">FKB36_09935</name>
</gene>
<dbReference type="AlphaFoldDB" id="A0A9E4ZMD6"/>
<dbReference type="Proteomes" id="UP001065682">
    <property type="component" value="Unassembled WGS sequence"/>
</dbReference>
<feature type="region of interest" description="Disordered" evidence="1">
    <location>
        <begin position="426"/>
        <end position="445"/>
    </location>
</feature>
<dbReference type="SUPFAM" id="SSF53756">
    <property type="entry name" value="UDP-Glycosyltransferase/glycogen phosphorylase"/>
    <property type="match status" value="1"/>
</dbReference>
<feature type="domain" description="Glycosyltransferase subfamily 4-like N-terminal" evidence="2">
    <location>
        <begin position="96"/>
        <end position="225"/>
    </location>
</feature>
<dbReference type="Pfam" id="PF13439">
    <property type="entry name" value="Glyco_transf_4"/>
    <property type="match status" value="1"/>
</dbReference>
<accession>A0A9E4ZMD6</accession>
<name>A0A9E4ZMD6_9EURY</name>
<dbReference type="Gene3D" id="3.40.50.2000">
    <property type="entry name" value="Glycogen Phosphorylase B"/>
    <property type="match status" value="2"/>
</dbReference>
<keyword evidence="4" id="KW-1185">Reference proteome</keyword>
<evidence type="ECO:0000259" key="2">
    <source>
        <dbReference type="Pfam" id="PF13439"/>
    </source>
</evidence>
<dbReference type="EMBL" id="VHLL01000005">
    <property type="protein sequence ID" value="MCT8337794.1"/>
    <property type="molecule type" value="Genomic_DNA"/>
</dbReference>
<evidence type="ECO:0000256" key="1">
    <source>
        <dbReference type="SAM" id="MobiDB-lite"/>
    </source>
</evidence>
<sequence length="445" mass="50165">MRNILIITYFFPPTPNIGGIRLYGLAKYLTEYGWNPIMLTPVLPGEPDSRFRVIQTPYDDVVGLWKKRMGLNTKESLNAQLGVSRAKDRPSVIDRLVYLPNEIITYPDPIRGWYKHAGQAGERLLQSERIDAILSSSYPITCHLIAKTLAEKYQIPWIADLRDLWTQNPYHNHCALRRFAERRLELRTLDKASALVTVSRPLADDLSRLHTHKPVYVITNGFDPEDASFAPPELTDKFTITYTGALYGGKRDPSMLFEALKNLISDGVIDPERVEVRFFGSQDPWLCDEIKGAGLEGVVKVFGFVPRDQALQRQRESQLLLLLLWNNPQEKGVYTGKVFEYLAAGRPIITLGGPEESVVKDLLNETRAGHYATSLEDLEVALSKYYSEYVRTGAIPPTEESATSKYSHLEMAKKFAGVLDKVQTEASQHSTSVAARSDSAQKFTQ</sequence>
<proteinExistence type="predicted"/>
<dbReference type="RefSeq" id="WP_261597901.1">
    <property type="nucleotide sequence ID" value="NZ_VHLL01000005.1"/>
</dbReference>
<evidence type="ECO:0000313" key="4">
    <source>
        <dbReference type="Proteomes" id="UP001065682"/>
    </source>
</evidence>
<protein>
    <submittedName>
        <fullName evidence="3">Glycosyltransferase family 4 protein</fullName>
    </submittedName>
</protein>